<evidence type="ECO:0000256" key="5">
    <source>
        <dbReference type="ARBA" id="ARBA00022679"/>
    </source>
</evidence>
<dbReference type="PANTHER" id="PTHR34265:SF1">
    <property type="entry name" value="TYPE III PANTOTHENATE KINASE"/>
    <property type="match status" value="1"/>
</dbReference>
<evidence type="ECO:0000256" key="2">
    <source>
        <dbReference type="ARBA" id="ARBA00004496"/>
    </source>
</evidence>
<comment type="cofactor">
    <cofactor evidence="1">
        <name>K(+)</name>
        <dbReference type="ChEBI" id="CHEBI:29103"/>
    </cofactor>
</comment>
<accession>A0A1W1D378</accession>
<evidence type="ECO:0000256" key="3">
    <source>
        <dbReference type="ARBA" id="ARBA00011738"/>
    </source>
</evidence>
<name>A0A1W1D378_9ZZZZ</name>
<dbReference type="GO" id="GO:0005737">
    <property type="term" value="C:cytoplasm"/>
    <property type="evidence" value="ECO:0007669"/>
    <property type="project" value="UniProtKB-SubCell"/>
</dbReference>
<evidence type="ECO:0000256" key="12">
    <source>
        <dbReference type="ARBA" id="ARBA00040883"/>
    </source>
</evidence>
<keyword evidence="9" id="KW-0630">Potassium</keyword>
<dbReference type="InterPro" id="IPR004619">
    <property type="entry name" value="Type_III_PanK"/>
</dbReference>
<evidence type="ECO:0000256" key="6">
    <source>
        <dbReference type="ARBA" id="ARBA00022741"/>
    </source>
</evidence>
<keyword evidence="7 13" id="KW-0418">Kinase</keyword>
<dbReference type="SUPFAM" id="SSF53067">
    <property type="entry name" value="Actin-like ATPase domain"/>
    <property type="match status" value="2"/>
</dbReference>
<comment type="similarity">
    <text evidence="11">Belongs to the type III pantothenate kinase family.</text>
</comment>
<dbReference type="GO" id="GO:0015937">
    <property type="term" value="P:coenzyme A biosynthetic process"/>
    <property type="evidence" value="ECO:0007669"/>
    <property type="project" value="UniProtKB-KW"/>
</dbReference>
<keyword evidence="8" id="KW-0067">ATP-binding</keyword>
<organism evidence="13">
    <name type="scientific">hydrothermal vent metagenome</name>
    <dbReference type="NCBI Taxonomy" id="652676"/>
    <lineage>
        <taxon>unclassified sequences</taxon>
        <taxon>metagenomes</taxon>
        <taxon>ecological metagenomes</taxon>
    </lineage>
</organism>
<evidence type="ECO:0000256" key="4">
    <source>
        <dbReference type="ARBA" id="ARBA00022490"/>
    </source>
</evidence>
<dbReference type="GO" id="GO:0005524">
    <property type="term" value="F:ATP binding"/>
    <property type="evidence" value="ECO:0007669"/>
    <property type="project" value="UniProtKB-KW"/>
</dbReference>
<keyword evidence="5 13" id="KW-0808">Transferase</keyword>
<reference evidence="13" key="1">
    <citation type="submission" date="2016-10" db="EMBL/GenBank/DDBJ databases">
        <authorList>
            <person name="de Groot N.N."/>
        </authorList>
    </citation>
    <scope>NUCLEOTIDE SEQUENCE</scope>
</reference>
<evidence type="ECO:0000256" key="8">
    <source>
        <dbReference type="ARBA" id="ARBA00022840"/>
    </source>
</evidence>
<dbReference type="NCBIfam" id="TIGR00671">
    <property type="entry name" value="baf"/>
    <property type="match status" value="1"/>
</dbReference>
<dbReference type="EMBL" id="FPHP01000009">
    <property type="protein sequence ID" value="SFV74897.1"/>
    <property type="molecule type" value="Genomic_DNA"/>
</dbReference>
<dbReference type="CDD" id="cd24015">
    <property type="entry name" value="ASKHA_NBD_PanK-III"/>
    <property type="match status" value="1"/>
</dbReference>
<dbReference type="Gene3D" id="3.30.420.40">
    <property type="match status" value="2"/>
</dbReference>
<gene>
    <name evidence="13" type="ORF">MNB_SM-3-1502</name>
</gene>
<evidence type="ECO:0000256" key="10">
    <source>
        <dbReference type="ARBA" id="ARBA00022993"/>
    </source>
</evidence>
<comment type="subcellular location">
    <subcellularLocation>
        <location evidence="2">Cytoplasm</location>
    </subcellularLocation>
</comment>
<keyword evidence="4" id="KW-0963">Cytoplasm</keyword>
<keyword evidence="10" id="KW-0173">Coenzyme A biosynthesis</keyword>
<dbReference type="NCBIfam" id="NF009872">
    <property type="entry name" value="PRK13333.1"/>
    <property type="match status" value="1"/>
</dbReference>
<dbReference type="AlphaFoldDB" id="A0A1W1D378"/>
<dbReference type="GO" id="GO:0004594">
    <property type="term" value="F:pantothenate kinase activity"/>
    <property type="evidence" value="ECO:0007669"/>
    <property type="project" value="InterPro"/>
</dbReference>
<evidence type="ECO:0000256" key="9">
    <source>
        <dbReference type="ARBA" id="ARBA00022958"/>
    </source>
</evidence>
<evidence type="ECO:0000313" key="13">
    <source>
        <dbReference type="EMBL" id="SFV74897.1"/>
    </source>
</evidence>
<evidence type="ECO:0000256" key="11">
    <source>
        <dbReference type="ARBA" id="ARBA00038036"/>
    </source>
</evidence>
<keyword evidence="6" id="KW-0547">Nucleotide-binding</keyword>
<comment type="subunit">
    <text evidence="3">Homodimer.</text>
</comment>
<sequence>MILCDIGNTSYHFLENEKEYKKDVTSFHPETIQQKVFYICVHPEIKKTLKKLPNWIDISPYIDTKHYYPTMGVDRIVACEAIFDGLILDAGSAITVDIVTNGIFEGGFIYPGVYAMQQTYKNISKALDYSFNFECDFDIMPKNSQDAISYGYLKLLYNEVVSKNKEIFLTGGDAQKFLHIFPNAKVKKYLLFDGMKKIIKKANLC</sequence>
<dbReference type="PANTHER" id="PTHR34265">
    <property type="entry name" value="TYPE III PANTOTHENATE KINASE"/>
    <property type="match status" value="1"/>
</dbReference>
<proteinExistence type="inferred from homology"/>
<evidence type="ECO:0000256" key="7">
    <source>
        <dbReference type="ARBA" id="ARBA00022777"/>
    </source>
</evidence>
<protein>
    <recommendedName>
        <fullName evidence="12">Type III pantothenate kinase</fullName>
    </recommendedName>
</protein>
<dbReference type="InterPro" id="IPR043129">
    <property type="entry name" value="ATPase_NBD"/>
</dbReference>
<dbReference type="Pfam" id="PF03309">
    <property type="entry name" value="Pan_kinase"/>
    <property type="match status" value="1"/>
</dbReference>
<evidence type="ECO:0000256" key="1">
    <source>
        <dbReference type="ARBA" id="ARBA00001958"/>
    </source>
</evidence>